<name>M4CRU8_BRACM</name>
<dbReference type="InParanoid" id="M4CRU8"/>
<dbReference type="Gramene" id="Bra006940.1">
    <property type="protein sequence ID" value="Bra006940.1-P"/>
    <property type="gene ID" value="Bra006940"/>
</dbReference>
<dbReference type="EnsemblPlants" id="Bra006940.1">
    <property type="protein sequence ID" value="Bra006940.1-P"/>
    <property type="gene ID" value="Bra006940"/>
</dbReference>
<protein>
    <submittedName>
        <fullName evidence="1">Uncharacterized protein</fullName>
    </submittedName>
</protein>
<reference evidence="1 2" key="1">
    <citation type="journal article" date="2011" name="Nat. Genet.">
        <title>The genome of the mesopolyploid crop species Brassica rapa.</title>
        <authorList>
            <consortium name="Brassica rapa Genome Sequencing Project Consortium"/>
            <person name="Wang X."/>
            <person name="Wang H."/>
            <person name="Wang J."/>
            <person name="Sun R."/>
            <person name="Wu J."/>
            <person name="Liu S."/>
            <person name="Bai Y."/>
            <person name="Mun J.H."/>
            <person name="Bancroft I."/>
            <person name="Cheng F."/>
            <person name="Huang S."/>
            <person name="Li X."/>
            <person name="Hua W."/>
            <person name="Wang J."/>
            <person name="Wang X."/>
            <person name="Freeling M."/>
            <person name="Pires J.C."/>
            <person name="Paterson A.H."/>
            <person name="Chalhoub B."/>
            <person name="Wang B."/>
            <person name="Hayward A."/>
            <person name="Sharpe A.G."/>
            <person name="Park B.S."/>
            <person name="Weisshaar B."/>
            <person name="Liu B."/>
            <person name="Li B."/>
            <person name="Liu B."/>
            <person name="Tong C."/>
            <person name="Song C."/>
            <person name="Duran C."/>
            <person name="Peng C."/>
            <person name="Geng C."/>
            <person name="Koh C."/>
            <person name="Lin C."/>
            <person name="Edwards D."/>
            <person name="Mu D."/>
            <person name="Shen D."/>
            <person name="Soumpourou E."/>
            <person name="Li F."/>
            <person name="Fraser F."/>
            <person name="Conant G."/>
            <person name="Lassalle G."/>
            <person name="King G.J."/>
            <person name="Bonnema G."/>
            <person name="Tang H."/>
            <person name="Wang H."/>
            <person name="Belcram H."/>
            <person name="Zhou H."/>
            <person name="Hirakawa H."/>
            <person name="Abe H."/>
            <person name="Guo H."/>
            <person name="Wang H."/>
            <person name="Jin H."/>
            <person name="Parkin I.A."/>
            <person name="Batley J."/>
            <person name="Kim J.S."/>
            <person name="Just J."/>
            <person name="Li J."/>
            <person name="Xu J."/>
            <person name="Deng J."/>
            <person name="Kim J.A."/>
            <person name="Li J."/>
            <person name="Yu J."/>
            <person name="Meng J."/>
            <person name="Wang J."/>
            <person name="Min J."/>
            <person name="Poulain J."/>
            <person name="Wang J."/>
            <person name="Hatakeyama K."/>
            <person name="Wu K."/>
            <person name="Wang L."/>
            <person name="Fang L."/>
            <person name="Trick M."/>
            <person name="Links M.G."/>
            <person name="Zhao M."/>
            <person name="Jin M."/>
            <person name="Ramchiary N."/>
            <person name="Drou N."/>
            <person name="Berkman P.J."/>
            <person name="Cai Q."/>
            <person name="Huang Q."/>
            <person name="Li R."/>
            <person name="Tabata S."/>
            <person name="Cheng S."/>
            <person name="Zhang S."/>
            <person name="Zhang S."/>
            <person name="Huang S."/>
            <person name="Sato S."/>
            <person name="Sun S."/>
            <person name="Kwon S.J."/>
            <person name="Choi S.R."/>
            <person name="Lee T.H."/>
            <person name="Fan W."/>
            <person name="Zhao X."/>
            <person name="Tan X."/>
            <person name="Xu X."/>
            <person name="Wang Y."/>
            <person name="Qiu Y."/>
            <person name="Yin Y."/>
            <person name="Li Y."/>
            <person name="Du Y."/>
            <person name="Liao Y."/>
            <person name="Lim Y."/>
            <person name="Narusaka Y."/>
            <person name="Wang Y."/>
            <person name="Wang Z."/>
            <person name="Li Z."/>
            <person name="Wang Z."/>
            <person name="Xiong Z."/>
            <person name="Zhang Z."/>
        </authorList>
    </citation>
    <scope>NUCLEOTIDE SEQUENCE [LARGE SCALE GENOMIC DNA]</scope>
    <source>
        <strain evidence="1 2">cv. Chiifu-401-42</strain>
    </source>
</reference>
<dbReference type="AlphaFoldDB" id="M4CRU8"/>
<keyword evidence="2" id="KW-1185">Reference proteome</keyword>
<evidence type="ECO:0000313" key="2">
    <source>
        <dbReference type="Proteomes" id="UP000011750"/>
    </source>
</evidence>
<accession>M4CRU8</accession>
<reference evidence="1 2" key="2">
    <citation type="journal article" date="2018" name="Hortic Res">
        <title>Improved Brassica rapa reference genome by single-molecule sequencing and chromosome conformation capture technologies.</title>
        <authorList>
            <person name="Zhang L."/>
            <person name="Cai X."/>
            <person name="Wu J."/>
            <person name="Liu M."/>
            <person name="Grob S."/>
            <person name="Cheng F."/>
            <person name="Liang J."/>
            <person name="Cai C."/>
            <person name="Liu Z."/>
            <person name="Liu B."/>
            <person name="Wang F."/>
            <person name="Li S."/>
            <person name="Liu F."/>
            <person name="Li X."/>
            <person name="Cheng L."/>
            <person name="Yang W."/>
            <person name="Li M.H."/>
            <person name="Grossniklaus U."/>
            <person name="Zheng H."/>
            <person name="Wang X."/>
        </authorList>
    </citation>
    <scope>NUCLEOTIDE SEQUENCE [LARGE SCALE GENOMIC DNA]</scope>
    <source>
        <strain evidence="1 2">cv. Chiifu-401-42</strain>
    </source>
</reference>
<organism evidence="1 2">
    <name type="scientific">Brassica campestris</name>
    <name type="common">Field mustard</name>
    <dbReference type="NCBI Taxonomy" id="3711"/>
    <lineage>
        <taxon>Eukaryota</taxon>
        <taxon>Viridiplantae</taxon>
        <taxon>Streptophyta</taxon>
        <taxon>Embryophyta</taxon>
        <taxon>Tracheophyta</taxon>
        <taxon>Spermatophyta</taxon>
        <taxon>Magnoliopsida</taxon>
        <taxon>eudicotyledons</taxon>
        <taxon>Gunneridae</taxon>
        <taxon>Pentapetalae</taxon>
        <taxon>rosids</taxon>
        <taxon>malvids</taxon>
        <taxon>Brassicales</taxon>
        <taxon>Brassicaceae</taxon>
        <taxon>Brassiceae</taxon>
        <taxon>Brassica</taxon>
    </lineage>
</organism>
<dbReference type="Proteomes" id="UP000011750">
    <property type="component" value="Chromosome A09"/>
</dbReference>
<sequence length="62" mass="7114">MEGKPEVIADKKQYGELYAILKKPTLLFMCRTHDLFSMMVPDAADYMGRINISDINEGHTCY</sequence>
<reference evidence="1" key="3">
    <citation type="submission" date="2023-03" db="UniProtKB">
        <authorList>
            <consortium name="EnsemblPlants"/>
        </authorList>
    </citation>
    <scope>IDENTIFICATION</scope>
    <source>
        <strain evidence="1">cv. Chiifu-401-42</strain>
    </source>
</reference>
<dbReference type="HOGENOM" id="CLU_2907265_0_0_1"/>
<evidence type="ECO:0000313" key="1">
    <source>
        <dbReference type="EnsemblPlants" id="Bra006940.1-P"/>
    </source>
</evidence>
<proteinExistence type="predicted"/>